<evidence type="ECO:0000313" key="2">
    <source>
        <dbReference type="Proteomes" id="UP000317977"/>
    </source>
</evidence>
<proteinExistence type="predicted"/>
<evidence type="ECO:0000313" key="1">
    <source>
        <dbReference type="EMBL" id="TWU51684.1"/>
    </source>
</evidence>
<keyword evidence="2" id="KW-1185">Reference proteome</keyword>
<dbReference type="Proteomes" id="UP000317977">
    <property type="component" value="Unassembled WGS sequence"/>
</dbReference>
<dbReference type="EMBL" id="SJPX01000003">
    <property type="protein sequence ID" value="TWU51684.1"/>
    <property type="molecule type" value="Genomic_DNA"/>
</dbReference>
<comment type="caution">
    <text evidence="1">The sequence shown here is derived from an EMBL/GenBank/DDBJ whole genome shotgun (WGS) entry which is preliminary data.</text>
</comment>
<accession>A0A5C6ETH3</accession>
<dbReference type="AlphaFoldDB" id="A0A5C6ETH3"/>
<reference evidence="1 2" key="1">
    <citation type="submission" date="2019-02" db="EMBL/GenBank/DDBJ databases">
        <title>Deep-cultivation of Planctomycetes and their phenomic and genomic characterization uncovers novel biology.</title>
        <authorList>
            <person name="Wiegand S."/>
            <person name="Jogler M."/>
            <person name="Boedeker C."/>
            <person name="Pinto D."/>
            <person name="Vollmers J."/>
            <person name="Rivas-Marin E."/>
            <person name="Kohn T."/>
            <person name="Peeters S.H."/>
            <person name="Heuer A."/>
            <person name="Rast P."/>
            <person name="Oberbeckmann S."/>
            <person name="Bunk B."/>
            <person name="Jeske O."/>
            <person name="Meyerdierks A."/>
            <person name="Storesund J.E."/>
            <person name="Kallscheuer N."/>
            <person name="Luecker S."/>
            <person name="Lage O.M."/>
            <person name="Pohl T."/>
            <person name="Merkel B.J."/>
            <person name="Hornburger P."/>
            <person name="Mueller R.-W."/>
            <person name="Bruemmer F."/>
            <person name="Labrenz M."/>
            <person name="Spormann A.M."/>
            <person name="Op Den Camp H."/>
            <person name="Overmann J."/>
            <person name="Amann R."/>
            <person name="Jetten M.S.M."/>
            <person name="Mascher T."/>
            <person name="Medema M.H."/>
            <person name="Devos D.P."/>
            <person name="Kaster A.-K."/>
            <person name="Ovreas L."/>
            <person name="Rohde M."/>
            <person name="Galperin M.Y."/>
            <person name="Jogler C."/>
        </authorList>
    </citation>
    <scope>NUCLEOTIDE SEQUENCE [LARGE SCALE GENOMIC DNA]</scope>
    <source>
        <strain evidence="1 2">Poly59</strain>
    </source>
</reference>
<sequence length="386" mass="44173">MAADEWEDLRTKVRCTLAPIKEVDANTQAEKDFLFKAEETVEGRQLPPYQIVHFLFCDLLGFRNLGRFEKIAWSVPIDFDGRAFLIEHRKFGLGLFARDKDTDKDDARQIVKKIRKASKVARPYFDFIASRAVAASEISVMNRSNELFERFTFFVELYRGERGEAESRKDETIKTVNGNSTLIQFPHKQLERNAKWLAISAIDAFYSWTEHLFVHIAIVLRGIDSGEAIAELTGVEWGDKFKTSIGIDQPVAKKYYDELVIVRRQLRNFLAHGAFGKNGQAFNFHSSAGAVPVLMPHDKSKSRFALDDNLAFEEDAVIELLEKFVDFLWKGETETAMHYVQESYLPSILTLAKDGTYAKATNSLEEMNEMIDHLSGQFDRAANMDW</sequence>
<organism evidence="1 2">
    <name type="scientific">Rubripirellula reticaptiva</name>
    <dbReference type="NCBI Taxonomy" id="2528013"/>
    <lineage>
        <taxon>Bacteria</taxon>
        <taxon>Pseudomonadati</taxon>
        <taxon>Planctomycetota</taxon>
        <taxon>Planctomycetia</taxon>
        <taxon>Pirellulales</taxon>
        <taxon>Pirellulaceae</taxon>
        <taxon>Rubripirellula</taxon>
    </lineage>
</organism>
<protein>
    <submittedName>
        <fullName evidence="1">Uncharacterized protein</fullName>
    </submittedName>
</protein>
<name>A0A5C6ETH3_9BACT</name>
<gene>
    <name evidence="1" type="ORF">Poly59_32790</name>
</gene>